<dbReference type="Proteomes" id="UP001431209">
    <property type="component" value="Unassembled WGS sequence"/>
</dbReference>
<dbReference type="AlphaFoldDB" id="A0AAW2ZFH5"/>
<reference evidence="4 5" key="1">
    <citation type="submission" date="2024-03" db="EMBL/GenBank/DDBJ databases">
        <title>The Acrasis kona genome and developmental transcriptomes reveal deep origins of eukaryotic multicellular pathways.</title>
        <authorList>
            <person name="Sheikh S."/>
            <person name="Fu C.-J."/>
            <person name="Brown M.W."/>
            <person name="Baldauf S.L."/>
        </authorList>
    </citation>
    <scope>NUCLEOTIDE SEQUENCE [LARGE SCALE GENOMIC DNA]</scope>
    <source>
        <strain evidence="4 5">ATCC MYA-3509</strain>
    </source>
</reference>
<feature type="region of interest" description="Disordered" evidence="3">
    <location>
        <begin position="244"/>
        <end position="280"/>
    </location>
</feature>
<evidence type="ECO:0000256" key="3">
    <source>
        <dbReference type="SAM" id="MobiDB-lite"/>
    </source>
</evidence>
<feature type="compositionally biased region" description="Acidic residues" evidence="3">
    <location>
        <begin position="257"/>
        <end position="270"/>
    </location>
</feature>
<organism evidence="4 5">
    <name type="scientific">Acrasis kona</name>
    <dbReference type="NCBI Taxonomy" id="1008807"/>
    <lineage>
        <taxon>Eukaryota</taxon>
        <taxon>Discoba</taxon>
        <taxon>Heterolobosea</taxon>
        <taxon>Tetramitia</taxon>
        <taxon>Eutetramitia</taxon>
        <taxon>Acrasidae</taxon>
        <taxon>Acrasis</taxon>
    </lineage>
</organism>
<name>A0AAW2ZFH5_9EUKA</name>
<dbReference type="Pfam" id="PF00956">
    <property type="entry name" value="NAP"/>
    <property type="match status" value="1"/>
</dbReference>
<dbReference type="PANTHER" id="PTHR11875">
    <property type="entry name" value="TESTIS-SPECIFIC Y-ENCODED PROTEIN"/>
    <property type="match status" value="1"/>
</dbReference>
<dbReference type="GO" id="GO:0006334">
    <property type="term" value="P:nucleosome assembly"/>
    <property type="evidence" value="ECO:0007669"/>
    <property type="project" value="InterPro"/>
</dbReference>
<gene>
    <name evidence="4" type="ORF">AKO1_015251</name>
</gene>
<protein>
    <submittedName>
        <fullName evidence="4">Nucleosome assembly protein</fullName>
    </submittedName>
</protein>
<dbReference type="InterPro" id="IPR037231">
    <property type="entry name" value="NAP-like_sf"/>
</dbReference>
<feature type="region of interest" description="Disordered" evidence="3">
    <location>
        <begin position="97"/>
        <end position="117"/>
    </location>
</feature>
<sequence length="351" mass="40085">MANQFAFDFAASSDAFQELTEEQIRQKADEDLFKSNTKKVVERVRVLQQIQLDQDELKSKMLAEIYQVQKRYHDKYQPLYTRRHEIVSGTKDITEAEKEKAKEVTSGGEPGQNADEAAAGVPDFWVTVLSNSEIHDEMIKEYDIEALKALVNITYESVEEEGKLAGFKLNFHFKENEYFTNTVLTKTFHHEEDDTPIKNVGTEIQWKEGKDLTVKVTVKTQRHKNNKQVRKIKKTVPQESFFQFFKSKDAETAPEPKDEEDEDEEDEDDGIQSLIEADQDVGEIFRDKIIPNALDYFLDVAEGDEDDWANALGFGGDDDEDDEDGDHDDDDGAQGPNTTAPQEPAPECKQQ</sequence>
<keyword evidence="5" id="KW-1185">Reference proteome</keyword>
<dbReference type="EMBL" id="JAOPGA020001403">
    <property type="protein sequence ID" value="KAL0488082.1"/>
    <property type="molecule type" value="Genomic_DNA"/>
</dbReference>
<feature type="compositionally biased region" description="Basic and acidic residues" evidence="3">
    <location>
        <begin position="246"/>
        <end position="256"/>
    </location>
</feature>
<evidence type="ECO:0000313" key="5">
    <source>
        <dbReference type="Proteomes" id="UP001431209"/>
    </source>
</evidence>
<dbReference type="InterPro" id="IPR002164">
    <property type="entry name" value="NAP_family"/>
</dbReference>
<feature type="compositionally biased region" description="Acidic residues" evidence="3">
    <location>
        <begin position="316"/>
        <end position="332"/>
    </location>
</feature>
<evidence type="ECO:0000256" key="1">
    <source>
        <dbReference type="ARBA" id="ARBA00009947"/>
    </source>
</evidence>
<proteinExistence type="inferred from homology"/>
<evidence type="ECO:0000313" key="4">
    <source>
        <dbReference type="EMBL" id="KAL0488082.1"/>
    </source>
</evidence>
<dbReference type="SUPFAM" id="SSF143113">
    <property type="entry name" value="NAP-like"/>
    <property type="match status" value="1"/>
</dbReference>
<comment type="similarity">
    <text evidence="1 2">Belongs to the nucleosome assembly protein (NAP) family.</text>
</comment>
<comment type="caution">
    <text evidence="4">The sequence shown here is derived from an EMBL/GenBank/DDBJ whole genome shotgun (WGS) entry which is preliminary data.</text>
</comment>
<feature type="region of interest" description="Disordered" evidence="3">
    <location>
        <begin position="307"/>
        <end position="351"/>
    </location>
</feature>
<accession>A0AAW2ZFH5</accession>
<dbReference type="Gene3D" id="3.30.1120.90">
    <property type="entry name" value="Nucleosome assembly protein"/>
    <property type="match status" value="1"/>
</dbReference>
<evidence type="ECO:0000256" key="2">
    <source>
        <dbReference type="RuleBase" id="RU003876"/>
    </source>
</evidence>
<dbReference type="Gene3D" id="1.20.5.1500">
    <property type="match status" value="1"/>
</dbReference>
<dbReference type="GO" id="GO:0005634">
    <property type="term" value="C:nucleus"/>
    <property type="evidence" value="ECO:0007669"/>
    <property type="project" value="InterPro"/>
</dbReference>